<evidence type="ECO:0000256" key="4">
    <source>
        <dbReference type="ARBA" id="ARBA00022692"/>
    </source>
</evidence>
<keyword evidence="6 7" id="KW-0472">Membrane</keyword>
<evidence type="ECO:0000256" key="1">
    <source>
        <dbReference type="ARBA" id="ARBA00004651"/>
    </source>
</evidence>
<evidence type="ECO:0000256" key="6">
    <source>
        <dbReference type="ARBA" id="ARBA00023136"/>
    </source>
</evidence>
<dbReference type="Proteomes" id="UP000001880">
    <property type="component" value="Chromosome"/>
</dbReference>
<feature type="transmembrane region" description="Helical" evidence="7">
    <location>
        <begin position="348"/>
        <end position="369"/>
    </location>
</feature>
<accession>D0LZ76</accession>
<keyword evidence="3" id="KW-1003">Cell membrane</keyword>
<feature type="transmembrane region" description="Helical" evidence="7">
    <location>
        <begin position="33"/>
        <end position="58"/>
    </location>
</feature>
<gene>
    <name evidence="8" type="ordered locus">Hoch_3839</name>
</gene>
<keyword evidence="9" id="KW-1185">Reference proteome</keyword>
<evidence type="ECO:0000256" key="3">
    <source>
        <dbReference type="ARBA" id="ARBA00022475"/>
    </source>
</evidence>
<dbReference type="Pfam" id="PF13440">
    <property type="entry name" value="Polysacc_synt_3"/>
    <property type="match status" value="1"/>
</dbReference>
<reference evidence="8 9" key="1">
    <citation type="journal article" date="2010" name="Stand. Genomic Sci.">
        <title>Complete genome sequence of Haliangium ochraceum type strain (SMP-2).</title>
        <authorList>
            <consortium name="US DOE Joint Genome Institute (JGI-PGF)"/>
            <person name="Ivanova N."/>
            <person name="Daum C."/>
            <person name="Lang E."/>
            <person name="Abt B."/>
            <person name="Kopitz M."/>
            <person name="Saunders E."/>
            <person name="Lapidus A."/>
            <person name="Lucas S."/>
            <person name="Glavina Del Rio T."/>
            <person name="Nolan M."/>
            <person name="Tice H."/>
            <person name="Copeland A."/>
            <person name="Cheng J.F."/>
            <person name="Chen F."/>
            <person name="Bruce D."/>
            <person name="Goodwin L."/>
            <person name="Pitluck S."/>
            <person name="Mavromatis K."/>
            <person name="Pati A."/>
            <person name="Mikhailova N."/>
            <person name="Chen A."/>
            <person name="Palaniappan K."/>
            <person name="Land M."/>
            <person name="Hauser L."/>
            <person name="Chang Y.J."/>
            <person name="Jeffries C.D."/>
            <person name="Detter J.C."/>
            <person name="Brettin T."/>
            <person name="Rohde M."/>
            <person name="Goker M."/>
            <person name="Bristow J."/>
            <person name="Markowitz V."/>
            <person name="Eisen J.A."/>
            <person name="Hugenholtz P."/>
            <person name="Kyrpides N.C."/>
            <person name="Klenk H.P."/>
        </authorList>
    </citation>
    <scope>NUCLEOTIDE SEQUENCE [LARGE SCALE GENOMIC DNA]</scope>
    <source>
        <strain evidence="9">DSM 14365 / CIP 107738 / JCM 11303 / AJ 13395 / SMP-2</strain>
    </source>
</reference>
<comment type="similarity">
    <text evidence="2">Belongs to the polysaccharide synthase family.</text>
</comment>
<organism evidence="8 9">
    <name type="scientific">Haliangium ochraceum (strain DSM 14365 / JCM 11303 / SMP-2)</name>
    <dbReference type="NCBI Taxonomy" id="502025"/>
    <lineage>
        <taxon>Bacteria</taxon>
        <taxon>Pseudomonadati</taxon>
        <taxon>Myxococcota</taxon>
        <taxon>Polyangia</taxon>
        <taxon>Haliangiales</taxon>
        <taxon>Kofleriaceae</taxon>
        <taxon>Haliangium</taxon>
    </lineage>
</organism>
<feature type="transmembrane region" description="Helical" evidence="7">
    <location>
        <begin position="126"/>
        <end position="145"/>
    </location>
</feature>
<keyword evidence="4 7" id="KW-0812">Transmembrane</keyword>
<evidence type="ECO:0000313" key="8">
    <source>
        <dbReference type="EMBL" id="ACY16338.1"/>
    </source>
</evidence>
<evidence type="ECO:0000256" key="7">
    <source>
        <dbReference type="SAM" id="Phobius"/>
    </source>
</evidence>
<dbReference type="EMBL" id="CP001804">
    <property type="protein sequence ID" value="ACY16338.1"/>
    <property type="molecule type" value="Genomic_DNA"/>
</dbReference>
<dbReference type="eggNOG" id="COG2244">
    <property type="taxonomic scope" value="Bacteria"/>
</dbReference>
<dbReference type="STRING" id="502025.Hoch_3839"/>
<evidence type="ECO:0000313" key="9">
    <source>
        <dbReference type="Proteomes" id="UP000001880"/>
    </source>
</evidence>
<feature type="transmembrane region" description="Helical" evidence="7">
    <location>
        <begin position="432"/>
        <end position="453"/>
    </location>
</feature>
<protein>
    <submittedName>
        <fullName evidence="8">Polysaccharide biosynthesis protein</fullName>
    </submittedName>
</protein>
<sequence>MPSTGVRECINSPRLSLVTGSSMSLARKAVHGAMWTVGASLGARAIGLVGTVVITYFLSPTVVAEVNAAAILAMSASLLSNFGIGNYYIVKGDDREVAFHMTVYNLLLGAVVFGLVLAFNEPLSELLNLPAISEFVPGMVLAWSIRRVAMQSQKVLVRDMRFGRLSIARALGEISFVLTSVGLAALEYGGMAIVIGNIVQYSVDGVITITSVHWRTWLEPCKLRWERTVDMFRFGWPLGVNAFVGYATHSWDRLLFANLFNTHLMGLYNYAYRLAEIPASQVGDQISDVLLPSMSKLDAEGRKRALIRSTALLGVLLFPLTVGLAAVAEPLITLIFDEAWHSTAPMVSVLGACFVFEPIGSTLVSYLMAQSRTRTLMILQIIKLGALFAGMTLLSTLGPLWACGGVGVGFAVYGLVSAYLCVRRDNIPAGKLLSAFVQPLTACVPMVGAVLGVRYGLRAAGFDSPALSLGCEIVAGAAVYVPAVFLTAPATARDFLSLVRKALKRGG</sequence>
<dbReference type="GO" id="GO:0005886">
    <property type="term" value="C:plasma membrane"/>
    <property type="evidence" value="ECO:0007669"/>
    <property type="project" value="UniProtKB-SubCell"/>
</dbReference>
<feature type="transmembrane region" description="Helical" evidence="7">
    <location>
        <begin position="473"/>
        <end position="496"/>
    </location>
</feature>
<dbReference type="PANTHER" id="PTHR30250">
    <property type="entry name" value="PST FAMILY PREDICTED COLANIC ACID TRANSPORTER"/>
    <property type="match status" value="1"/>
</dbReference>
<evidence type="ECO:0000256" key="5">
    <source>
        <dbReference type="ARBA" id="ARBA00022989"/>
    </source>
</evidence>
<feature type="transmembrane region" description="Helical" evidence="7">
    <location>
        <begin position="192"/>
        <end position="214"/>
    </location>
</feature>
<feature type="transmembrane region" description="Helical" evidence="7">
    <location>
        <begin position="70"/>
        <end position="90"/>
    </location>
</feature>
<proteinExistence type="inferred from homology"/>
<feature type="transmembrane region" description="Helical" evidence="7">
    <location>
        <begin position="166"/>
        <end position="186"/>
    </location>
</feature>
<feature type="transmembrane region" description="Helical" evidence="7">
    <location>
        <begin position="102"/>
        <end position="120"/>
    </location>
</feature>
<dbReference type="KEGG" id="hoh:Hoch_3839"/>
<dbReference type="AlphaFoldDB" id="D0LZ76"/>
<name>D0LZ76_HALO1</name>
<evidence type="ECO:0000256" key="2">
    <source>
        <dbReference type="ARBA" id="ARBA00007430"/>
    </source>
</evidence>
<feature type="transmembrane region" description="Helical" evidence="7">
    <location>
        <begin position="376"/>
        <end position="393"/>
    </location>
</feature>
<feature type="transmembrane region" description="Helical" evidence="7">
    <location>
        <begin position="399"/>
        <end position="420"/>
    </location>
</feature>
<keyword evidence="5 7" id="KW-1133">Transmembrane helix</keyword>
<feature type="transmembrane region" description="Helical" evidence="7">
    <location>
        <begin position="311"/>
        <end position="336"/>
    </location>
</feature>
<comment type="subcellular location">
    <subcellularLocation>
        <location evidence="1">Cell membrane</location>
        <topology evidence="1">Multi-pass membrane protein</topology>
    </subcellularLocation>
</comment>
<dbReference type="PANTHER" id="PTHR30250:SF10">
    <property type="entry name" value="LIPOPOLYSACCHARIDE BIOSYNTHESIS PROTEIN WZXC"/>
    <property type="match status" value="1"/>
</dbReference>
<dbReference type="InterPro" id="IPR050833">
    <property type="entry name" value="Poly_Biosynth_Transport"/>
</dbReference>
<dbReference type="HOGENOM" id="CLU_026911_6_1_7"/>